<dbReference type="Proteomes" id="UP000230750">
    <property type="component" value="Unassembled WGS sequence"/>
</dbReference>
<feature type="compositionally biased region" description="Low complexity" evidence="9">
    <location>
        <begin position="421"/>
        <end position="439"/>
    </location>
</feature>
<keyword evidence="2 10" id="KW-0812">Transmembrane</keyword>
<dbReference type="InterPro" id="IPR056754">
    <property type="entry name" value="DSCAM/DSCAML_C"/>
</dbReference>
<proteinExistence type="predicted"/>
<evidence type="ECO:0000256" key="8">
    <source>
        <dbReference type="ARBA" id="ARBA00023319"/>
    </source>
</evidence>
<evidence type="ECO:0000256" key="1">
    <source>
        <dbReference type="ARBA" id="ARBA00004167"/>
    </source>
</evidence>
<feature type="compositionally biased region" description="Polar residues" evidence="9">
    <location>
        <begin position="368"/>
        <end position="383"/>
    </location>
</feature>
<keyword evidence="6 10" id="KW-0472">Membrane</keyword>
<evidence type="ECO:0000259" key="11">
    <source>
        <dbReference type="PROSITE" id="PS50853"/>
    </source>
</evidence>
<dbReference type="AlphaFoldDB" id="A0A2G8L3A6"/>
<dbReference type="OrthoDB" id="6430314at2759"/>
<dbReference type="InterPro" id="IPR036116">
    <property type="entry name" value="FN3_sf"/>
</dbReference>
<evidence type="ECO:0000256" key="5">
    <source>
        <dbReference type="ARBA" id="ARBA00022989"/>
    </source>
</evidence>
<accession>A0A2G8L3A6</accession>
<comment type="caution">
    <text evidence="12">The sequence shown here is derived from an EMBL/GenBank/DDBJ whole genome shotgun (WGS) entry which is preliminary data.</text>
</comment>
<dbReference type="EMBL" id="MRZV01000241">
    <property type="protein sequence ID" value="PIK54630.1"/>
    <property type="molecule type" value="Genomic_DNA"/>
</dbReference>
<protein>
    <submittedName>
        <fullName evidence="12">Putative Down syndrome cell adhesion molecule-like</fullName>
    </submittedName>
</protein>
<dbReference type="GO" id="GO:0007155">
    <property type="term" value="P:cell adhesion"/>
    <property type="evidence" value="ECO:0007669"/>
    <property type="project" value="UniProtKB-KW"/>
</dbReference>
<dbReference type="Gene3D" id="2.60.40.10">
    <property type="entry name" value="Immunoglobulins"/>
    <property type="match status" value="1"/>
</dbReference>
<evidence type="ECO:0000256" key="3">
    <source>
        <dbReference type="ARBA" id="ARBA00022729"/>
    </source>
</evidence>
<keyword evidence="3" id="KW-0732">Signal</keyword>
<feature type="compositionally biased region" description="Basic and acidic residues" evidence="9">
    <location>
        <begin position="441"/>
        <end position="454"/>
    </location>
</feature>
<evidence type="ECO:0000256" key="7">
    <source>
        <dbReference type="ARBA" id="ARBA00023157"/>
    </source>
</evidence>
<feature type="region of interest" description="Disordered" evidence="9">
    <location>
        <begin position="354"/>
        <end position="402"/>
    </location>
</feature>
<feature type="region of interest" description="Disordered" evidence="9">
    <location>
        <begin position="222"/>
        <end position="241"/>
    </location>
</feature>
<name>A0A2G8L3A6_STIJA</name>
<sequence length="495" mass="55662">MADEHLSVKDWVISAYKIHHPVPFRINSGILSQLSGNGCKCIISSWNIHFYSSVPVPPSDDEVVPFTNATSITVFLSTWRSGGCPIQHFSIEYKNSSDNVWIKASTNYPSTNPIYTIRGLRPLTGLIQVTAVNSAAQCTPVHQSYDSYRRETVPSITPSQEHPKVLPFLDDPKKYVPVVGLMTIILFGIFLGYFVFQRRERLQKEREKARLAAAIAERERHSSLNSSPRRHDVINGNPMTPEREPFLGTPVRIEHPLPSRQSPWVFHTDGSQEVDVNCNGRPDTYGGYGYRGSYRRSLATFRTDEEGSDSLSDLGAAAPHIRERVYDQPPVERSISTHTYARLDDFHGVPPAVPGRPVQFFTSDHACGNSSHAQPDSETSASQQDEKPPSLNSIGTNTSSNREELERLYANACRLQQMNYQSPHSSTQYSSSQSHSSPSKNYDRPPRRSRESRDSRHRRQSSKGRITGGSTLEPCIKRRRVTWKPASCNSQSRLH</sequence>
<feature type="transmembrane region" description="Helical" evidence="10">
    <location>
        <begin position="175"/>
        <end position="196"/>
    </location>
</feature>
<evidence type="ECO:0000313" key="13">
    <source>
        <dbReference type="Proteomes" id="UP000230750"/>
    </source>
</evidence>
<reference evidence="12 13" key="1">
    <citation type="journal article" date="2017" name="PLoS Biol.">
        <title>The sea cucumber genome provides insights into morphological evolution and visceral regeneration.</title>
        <authorList>
            <person name="Zhang X."/>
            <person name="Sun L."/>
            <person name="Yuan J."/>
            <person name="Sun Y."/>
            <person name="Gao Y."/>
            <person name="Zhang L."/>
            <person name="Li S."/>
            <person name="Dai H."/>
            <person name="Hamel J.F."/>
            <person name="Liu C."/>
            <person name="Yu Y."/>
            <person name="Liu S."/>
            <person name="Lin W."/>
            <person name="Guo K."/>
            <person name="Jin S."/>
            <person name="Xu P."/>
            <person name="Storey K.B."/>
            <person name="Huan P."/>
            <person name="Zhang T."/>
            <person name="Zhou Y."/>
            <person name="Zhang J."/>
            <person name="Lin C."/>
            <person name="Li X."/>
            <person name="Xing L."/>
            <person name="Huo D."/>
            <person name="Sun M."/>
            <person name="Wang L."/>
            <person name="Mercier A."/>
            <person name="Li F."/>
            <person name="Yang H."/>
            <person name="Xiang J."/>
        </authorList>
    </citation>
    <scope>NUCLEOTIDE SEQUENCE [LARGE SCALE GENOMIC DNA]</scope>
    <source>
        <strain evidence="12">Shaxun</strain>
        <tissue evidence="12">Muscle</tissue>
    </source>
</reference>
<organism evidence="12 13">
    <name type="scientific">Stichopus japonicus</name>
    <name type="common">Sea cucumber</name>
    <dbReference type="NCBI Taxonomy" id="307972"/>
    <lineage>
        <taxon>Eukaryota</taxon>
        <taxon>Metazoa</taxon>
        <taxon>Echinodermata</taxon>
        <taxon>Eleutherozoa</taxon>
        <taxon>Echinozoa</taxon>
        <taxon>Holothuroidea</taxon>
        <taxon>Aspidochirotacea</taxon>
        <taxon>Aspidochirotida</taxon>
        <taxon>Stichopodidae</taxon>
        <taxon>Apostichopus</taxon>
    </lineage>
</organism>
<keyword evidence="13" id="KW-1185">Reference proteome</keyword>
<evidence type="ECO:0000256" key="10">
    <source>
        <dbReference type="SAM" id="Phobius"/>
    </source>
</evidence>
<dbReference type="PROSITE" id="PS50853">
    <property type="entry name" value="FN3"/>
    <property type="match status" value="1"/>
</dbReference>
<feature type="region of interest" description="Disordered" evidence="9">
    <location>
        <begin position="421"/>
        <end position="475"/>
    </location>
</feature>
<dbReference type="Pfam" id="PF25059">
    <property type="entry name" value="FN3_DSCAM-DSCAML_C"/>
    <property type="match status" value="1"/>
</dbReference>
<comment type="subcellular location">
    <subcellularLocation>
        <location evidence="1">Membrane</location>
        <topology evidence="1">Single-pass membrane protein</topology>
    </subcellularLocation>
</comment>
<evidence type="ECO:0000256" key="6">
    <source>
        <dbReference type="ARBA" id="ARBA00023136"/>
    </source>
</evidence>
<feature type="compositionally biased region" description="Polar residues" evidence="9">
    <location>
        <begin position="390"/>
        <end position="400"/>
    </location>
</feature>
<dbReference type="InterPro" id="IPR003961">
    <property type="entry name" value="FN3_dom"/>
</dbReference>
<evidence type="ECO:0000256" key="2">
    <source>
        <dbReference type="ARBA" id="ARBA00022692"/>
    </source>
</evidence>
<feature type="domain" description="Fibronectin type-III" evidence="11">
    <location>
        <begin position="57"/>
        <end position="155"/>
    </location>
</feature>
<dbReference type="SUPFAM" id="SSF49265">
    <property type="entry name" value="Fibronectin type III"/>
    <property type="match status" value="1"/>
</dbReference>
<dbReference type="GO" id="GO:0016020">
    <property type="term" value="C:membrane"/>
    <property type="evidence" value="ECO:0007669"/>
    <property type="project" value="UniProtKB-SubCell"/>
</dbReference>
<dbReference type="InterPro" id="IPR013783">
    <property type="entry name" value="Ig-like_fold"/>
</dbReference>
<gene>
    <name evidence="12" type="ORF">BSL78_08483</name>
</gene>
<keyword evidence="7" id="KW-1015">Disulfide bond</keyword>
<keyword evidence="4" id="KW-0130">Cell adhesion</keyword>
<keyword evidence="5 10" id="KW-1133">Transmembrane helix</keyword>
<evidence type="ECO:0000256" key="9">
    <source>
        <dbReference type="SAM" id="MobiDB-lite"/>
    </source>
</evidence>
<dbReference type="STRING" id="307972.A0A2G8L3A6"/>
<evidence type="ECO:0000256" key="4">
    <source>
        <dbReference type="ARBA" id="ARBA00022889"/>
    </source>
</evidence>
<keyword evidence="8" id="KW-0393">Immunoglobulin domain</keyword>
<evidence type="ECO:0000313" key="12">
    <source>
        <dbReference type="EMBL" id="PIK54630.1"/>
    </source>
</evidence>
<dbReference type="CDD" id="cd00063">
    <property type="entry name" value="FN3"/>
    <property type="match status" value="1"/>
</dbReference>